<proteinExistence type="predicted"/>
<name>A0A4D7CNZ7_9ENTE</name>
<dbReference type="AlphaFoldDB" id="A0A4D7CNZ7"/>
<keyword evidence="2" id="KW-1185">Reference proteome</keyword>
<accession>A0A4D7CNZ7</accession>
<dbReference type="RefSeq" id="WP_136952648.1">
    <property type="nucleotide sequence ID" value="NZ_CP039712.1"/>
</dbReference>
<evidence type="ECO:0000313" key="1">
    <source>
        <dbReference type="EMBL" id="QCI85805.1"/>
    </source>
</evidence>
<sequence length="244" mass="27968">MISLIKEMWCDRKKSWLLELGIALIANIALLSFYLISNKMTNNDLMMITLVYGIVFLFFLLIQQVVYSTKVWFSTRYRLSSFRENKLYLANLICSIGMMIASVFSIIIINVINYFILQPKDFFIYEGEPYSLLDSLFVQAGFVIFVTTFLIYASFIVLVANWISSYFPKNFQKLAIVLFIFFSFQFFNLVFGLLGLFSSGMLTSITSFVNGPGSLAIVLIIGDVLMGLVSLYLLKNKIEVKNKQ</sequence>
<protein>
    <submittedName>
        <fullName evidence="1">Uncharacterized protein</fullName>
    </submittedName>
</protein>
<gene>
    <name evidence="1" type="ORF">FA707_01970</name>
</gene>
<reference evidence="1 2" key="1">
    <citation type="submission" date="2019-04" db="EMBL/GenBank/DDBJ databases">
        <title>Vagococcus sp. nov., isolated from faeces of yaks (Bos grunniens).</title>
        <authorList>
            <person name="Ge Y."/>
        </authorList>
    </citation>
    <scope>NUCLEOTIDE SEQUENCE [LARGE SCALE GENOMIC DNA]</scope>
    <source>
        <strain evidence="1 2">MN-17</strain>
    </source>
</reference>
<evidence type="ECO:0000313" key="2">
    <source>
        <dbReference type="Proteomes" id="UP000298615"/>
    </source>
</evidence>
<dbReference type="Proteomes" id="UP000298615">
    <property type="component" value="Chromosome"/>
</dbReference>
<organism evidence="1 2">
    <name type="scientific">Vagococcus zengguangii</name>
    <dbReference type="NCBI Taxonomy" id="2571750"/>
    <lineage>
        <taxon>Bacteria</taxon>
        <taxon>Bacillati</taxon>
        <taxon>Bacillota</taxon>
        <taxon>Bacilli</taxon>
        <taxon>Lactobacillales</taxon>
        <taxon>Enterococcaceae</taxon>
        <taxon>Vagococcus</taxon>
    </lineage>
</organism>
<dbReference type="KEGG" id="vao:FA707_01970"/>
<dbReference type="EMBL" id="CP039712">
    <property type="protein sequence ID" value="QCI85805.1"/>
    <property type="molecule type" value="Genomic_DNA"/>
</dbReference>